<keyword evidence="1" id="KW-0732">Signal</keyword>
<dbReference type="Pfam" id="PF07589">
    <property type="entry name" value="PEP-CTERM"/>
    <property type="match status" value="1"/>
</dbReference>
<gene>
    <name evidence="3" type="ORF">HH213_15730</name>
</gene>
<feature type="signal peptide" evidence="1">
    <location>
        <begin position="1"/>
        <end position="20"/>
    </location>
</feature>
<keyword evidence="4" id="KW-1185">Reference proteome</keyword>
<evidence type="ECO:0000313" key="3">
    <source>
        <dbReference type="EMBL" id="QJD91401.1"/>
    </source>
</evidence>
<dbReference type="InterPro" id="IPR013424">
    <property type="entry name" value="Ice-binding_C"/>
</dbReference>
<reference evidence="3 4" key="1">
    <citation type="submission" date="2020-04" db="EMBL/GenBank/DDBJ databases">
        <title>Genome sequencing of novel species.</title>
        <authorList>
            <person name="Heo J."/>
            <person name="Kim S.-J."/>
            <person name="Kim J.-S."/>
            <person name="Hong S.-B."/>
            <person name="Kwon S.-W."/>
        </authorList>
    </citation>
    <scope>NUCLEOTIDE SEQUENCE [LARGE SCALE GENOMIC DNA]</scope>
    <source>
        <strain evidence="3 4">AF9R3</strain>
    </source>
</reference>
<evidence type="ECO:0000313" key="4">
    <source>
        <dbReference type="Proteomes" id="UP000503117"/>
    </source>
</evidence>
<feature type="domain" description="Ice-binding protein C-terminal" evidence="2">
    <location>
        <begin position="194"/>
        <end position="217"/>
    </location>
</feature>
<name>A0ABX6MAP9_9BURK</name>
<organism evidence="3 4">
    <name type="scientific">Duganella dendranthematis</name>
    <dbReference type="NCBI Taxonomy" id="2728021"/>
    <lineage>
        <taxon>Bacteria</taxon>
        <taxon>Pseudomonadati</taxon>
        <taxon>Pseudomonadota</taxon>
        <taxon>Betaproteobacteria</taxon>
        <taxon>Burkholderiales</taxon>
        <taxon>Oxalobacteraceae</taxon>
        <taxon>Telluria group</taxon>
        <taxon>Duganella</taxon>
    </lineage>
</organism>
<evidence type="ECO:0000256" key="1">
    <source>
        <dbReference type="SAM" id="SignalP"/>
    </source>
</evidence>
<dbReference type="Proteomes" id="UP000503117">
    <property type="component" value="Chromosome"/>
</dbReference>
<sequence>MKKYFAGLASALVLAATAHAEQVTYNYSGYVSAIYKYDHSQPWPMNVSSVLTDDGTVTTYLDFHGQISYDTSTPMQAGPEWGPTYSGASPLTSASLSFDNSSVSYQSAANSSELQIIYKNPYLSDQFRVVTAAGDRTLEFNFTADNEHVLNGSRIPGYLNQFTSLNGFYFGGSTQDGNTFTAFGAITSLDRVSAVPEPETWGMLVAGLALIGWRQRRKQRC</sequence>
<protein>
    <submittedName>
        <fullName evidence="3">PEP-CTERM sorting domain-containing protein</fullName>
    </submittedName>
</protein>
<dbReference type="RefSeq" id="WP_169112832.1">
    <property type="nucleotide sequence ID" value="NZ_CP051684.1"/>
</dbReference>
<accession>A0ABX6MAP9</accession>
<feature type="chain" id="PRO_5047112782" evidence="1">
    <location>
        <begin position="21"/>
        <end position="221"/>
    </location>
</feature>
<evidence type="ECO:0000259" key="2">
    <source>
        <dbReference type="Pfam" id="PF07589"/>
    </source>
</evidence>
<dbReference type="EMBL" id="CP051684">
    <property type="protein sequence ID" value="QJD91401.1"/>
    <property type="molecule type" value="Genomic_DNA"/>
</dbReference>
<proteinExistence type="predicted"/>
<dbReference type="NCBIfam" id="TIGR02595">
    <property type="entry name" value="PEP_CTERM"/>
    <property type="match status" value="1"/>
</dbReference>